<evidence type="ECO:0000256" key="1">
    <source>
        <dbReference type="SAM" id="SignalP"/>
    </source>
</evidence>
<dbReference type="CDD" id="cd00657">
    <property type="entry name" value="Ferritin_like"/>
    <property type="match status" value="1"/>
</dbReference>
<name>A0AAW0CW72_9AGAR</name>
<feature type="chain" id="PRO_5043821867" evidence="1">
    <location>
        <begin position="20"/>
        <end position="337"/>
    </location>
</feature>
<dbReference type="PANTHER" id="PTHR31694">
    <property type="entry name" value="DESICCATION-LIKE PROTEIN"/>
    <property type="match status" value="1"/>
</dbReference>
<keyword evidence="1" id="KW-0732">Signal</keyword>
<proteinExistence type="predicted"/>
<keyword evidence="3" id="KW-1185">Reference proteome</keyword>
<reference evidence="2 3" key="1">
    <citation type="submission" date="2024-01" db="EMBL/GenBank/DDBJ databases">
        <title>A draft genome for a cacao thread blight-causing isolate of Paramarasmius palmivorus.</title>
        <authorList>
            <person name="Baruah I.K."/>
            <person name="Bukari Y."/>
            <person name="Amoako-Attah I."/>
            <person name="Meinhardt L.W."/>
            <person name="Bailey B.A."/>
            <person name="Cohen S.P."/>
        </authorList>
    </citation>
    <scope>NUCLEOTIDE SEQUENCE [LARGE SCALE GENOMIC DNA]</scope>
    <source>
        <strain evidence="2 3">GH-12</strain>
    </source>
</reference>
<protein>
    <submittedName>
        <fullName evidence="2">Uncharacterized protein</fullName>
    </submittedName>
</protein>
<feature type="signal peptide" evidence="1">
    <location>
        <begin position="1"/>
        <end position="19"/>
    </location>
</feature>
<evidence type="ECO:0000313" key="2">
    <source>
        <dbReference type="EMBL" id="KAK7043167.1"/>
    </source>
</evidence>
<dbReference type="SUPFAM" id="SSF47240">
    <property type="entry name" value="Ferritin-like"/>
    <property type="match status" value="1"/>
</dbReference>
<organism evidence="2 3">
    <name type="scientific">Paramarasmius palmivorus</name>
    <dbReference type="NCBI Taxonomy" id="297713"/>
    <lineage>
        <taxon>Eukaryota</taxon>
        <taxon>Fungi</taxon>
        <taxon>Dikarya</taxon>
        <taxon>Basidiomycota</taxon>
        <taxon>Agaricomycotina</taxon>
        <taxon>Agaricomycetes</taxon>
        <taxon>Agaricomycetidae</taxon>
        <taxon>Agaricales</taxon>
        <taxon>Marasmiineae</taxon>
        <taxon>Marasmiaceae</taxon>
        <taxon>Paramarasmius</taxon>
    </lineage>
</organism>
<dbReference type="InterPro" id="IPR009078">
    <property type="entry name" value="Ferritin-like_SF"/>
</dbReference>
<dbReference type="Proteomes" id="UP001383192">
    <property type="component" value="Unassembled WGS sequence"/>
</dbReference>
<dbReference type="Pfam" id="PF13668">
    <property type="entry name" value="Ferritin_2"/>
    <property type="match status" value="1"/>
</dbReference>
<gene>
    <name evidence="2" type="ORF">VNI00_008521</name>
</gene>
<dbReference type="InterPro" id="IPR052965">
    <property type="entry name" value="Pigment-catalase-like"/>
</dbReference>
<accession>A0AAW0CW72</accession>
<evidence type="ECO:0000313" key="3">
    <source>
        <dbReference type="Proteomes" id="UP001383192"/>
    </source>
</evidence>
<comment type="caution">
    <text evidence="2">The sequence shown here is derived from an EMBL/GenBank/DDBJ whole genome shotgun (WGS) entry which is preliminary data.</text>
</comment>
<dbReference type="AlphaFoldDB" id="A0AAW0CW72"/>
<sequence>MKTFASLLVAFPLVPLACGLAVPMVKRGPNVTGTVFSSHVFSQTHLSLIADIDVLNFALTLEHLEATFYHDALANFTADDFAAAGYPDWVRKRFTEVAAHEKTHVDGITAVIKGLNGTATEKCTYNFPYSDPKGFVALSAILETVGSSAYSGAAQFITDKASFFLYNLHCRRAYPRYQTYLTVAATILSVEARHSSWVESSVQLANPWSGPFEVALTPNQVFTLAMGFIAACPSGNPALPAKANPTLALSKDAKPGASTALTYDGPSSDVFLVFLTSDGPVSTTINGGKMAMIPDGLKGTLFAFVSKTKDKADDENVVAGPALIMWPYNPDGQLIVQ</sequence>
<dbReference type="PANTHER" id="PTHR31694:SF26">
    <property type="entry name" value="OS05G0151100 PROTEIN"/>
    <property type="match status" value="1"/>
</dbReference>
<dbReference type="EMBL" id="JAYKXP010000029">
    <property type="protein sequence ID" value="KAK7043167.1"/>
    <property type="molecule type" value="Genomic_DNA"/>
</dbReference>